<dbReference type="GO" id="GO:0000156">
    <property type="term" value="F:phosphorelay response regulator activity"/>
    <property type="evidence" value="ECO:0007669"/>
    <property type="project" value="InterPro"/>
</dbReference>
<feature type="domain" description="HTH LytTR-type" evidence="1">
    <location>
        <begin position="25"/>
        <end position="123"/>
    </location>
</feature>
<dbReference type="PANTHER" id="PTHR37299">
    <property type="entry name" value="TRANSCRIPTIONAL REGULATOR-RELATED"/>
    <property type="match status" value="1"/>
</dbReference>
<evidence type="ECO:0000259" key="1">
    <source>
        <dbReference type="PROSITE" id="PS50930"/>
    </source>
</evidence>
<evidence type="ECO:0000313" key="2">
    <source>
        <dbReference type="EMBL" id="MPM28246.1"/>
    </source>
</evidence>
<accession>A0A644YIC4</accession>
<sequence>MSDKTKPETKTESSVQNAVPQPDFMFVKTEYRMEKVKFNDIHYVEGMKDYLRIVCPDKRIMTLTNFKNMLEMLPDEAFCRIHKSYIINLSKIQSIEKSHVVVLNERLPIGDSFRKSFFELLEKLRLINNK</sequence>
<dbReference type="AlphaFoldDB" id="A0A644YIC4"/>
<dbReference type="PROSITE" id="PS50930">
    <property type="entry name" value="HTH_LYTTR"/>
    <property type="match status" value="1"/>
</dbReference>
<proteinExistence type="predicted"/>
<name>A0A644YIC4_9ZZZZ</name>
<comment type="caution">
    <text evidence="2">The sequence shown here is derived from an EMBL/GenBank/DDBJ whole genome shotgun (WGS) entry which is preliminary data.</text>
</comment>
<dbReference type="Gene3D" id="2.40.50.1020">
    <property type="entry name" value="LytTr DNA-binding domain"/>
    <property type="match status" value="1"/>
</dbReference>
<dbReference type="PANTHER" id="PTHR37299:SF1">
    <property type="entry name" value="STAGE 0 SPORULATION PROTEIN A HOMOLOG"/>
    <property type="match status" value="1"/>
</dbReference>
<dbReference type="EMBL" id="VSSQ01005202">
    <property type="protein sequence ID" value="MPM28246.1"/>
    <property type="molecule type" value="Genomic_DNA"/>
</dbReference>
<reference evidence="2" key="1">
    <citation type="submission" date="2019-08" db="EMBL/GenBank/DDBJ databases">
        <authorList>
            <person name="Kucharzyk K."/>
            <person name="Murdoch R.W."/>
            <person name="Higgins S."/>
            <person name="Loffler F."/>
        </authorList>
    </citation>
    <scope>NUCLEOTIDE SEQUENCE</scope>
</reference>
<protein>
    <recommendedName>
        <fullName evidence="1">HTH LytTR-type domain-containing protein</fullName>
    </recommendedName>
</protein>
<dbReference type="InterPro" id="IPR046947">
    <property type="entry name" value="LytR-like"/>
</dbReference>
<dbReference type="GO" id="GO:0003677">
    <property type="term" value="F:DNA binding"/>
    <property type="evidence" value="ECO:0007669"/>
    <property type="project" value="InterPro"/>
</dbReference>
<dbReference type="SMART" id="SM00850">
    <property type="entry name" value="LytTR"/>
    <property type="match status" value="1"/>
</dbReference>
<gene>
    <name evidence="2" type="ORF">SDC9_74766</name>
</gene>
<dbReference type="Pfam" id="PF04397">
    <property type="entry name" value="LytTR"/>
    <property type="match status" value="1"/>
</dbReference>
<dbReference type="InterPro" id="IPR007492">
    <property type="entry name" value="LytTR_DNA-bd_dom"/>
</dbReference>
<organism evidence="2">
    <name type="scientific">bioreactor metagenome</name>
    <dbReference type="NCBI Taxonomy" id="1076179"/>
    <lineage>
        <taxon>unclassified sequences</taxon>
        <taxon>metagenomes</taxon>
        <taxon>ecological metagenomes</taxon>
    </lineage>
</organism>